<proteinExistence type="predicted"/>
<sequence length="118" mass="14039">MWMDNRALGSITTFTNLANKFLTPYHPLSRTVDLQKKITHFGWEEDETIRDDWGRYTSLFLMFPYHDFNDAFKVSTFYHALFLEDKQLIDSVCGENMMTKMPPQLNYLFDEMAEQGYD</sequence>
<evidence type="ECO:0000259" key="1">
    <source>
        <dbReference type="Pfam" id="PF03732"/>
    </source>
</evidence>
<feature type="domain" description="Retrotransposon gag" evidence="1">
    <location>
        <begin position="2"/>
        <end position="81"/>
    </location>
</feature>
<accession>A0AAV2DB26</accession>
<protein>
    <recommendedName>
        <fullName evidence="1">Retrotransposon gag domain-containing protein</fullName>
    </recommendedName>
</protein>
<evidence type="ECO:0000313" key="2">
    <source>
        <dbReference type="EMBL" id="CAL1371084.1"/>
    </source>
</evidence>
<keyword evidence="3" id="KW-1185">Reference proteome</keyword>
<dbReference type="Pfam" id="PF03732">
    <property type="entry name" value="Retrotrans_gag"/>
    <property type="match status" value="1"/>
</dbReference>
<dbReference type="EMBL" id="OZ034815">
    <property type="protein sequence ID" value="CAL1371084.1"/>
    <property type="molecule type" value="Genomic_DNA"/>
</dbReference>
<dbReference type="AlphaFoldDB" id="A0AAV2DB26"/>
<dbReference type="InterPro" id="IPR005162">
    <property type="entry name" value="Retrotrans_gag_dom"/>
</dbReference>
<gene>
    <name evidence="2" type="ORF">LTRI10_LOCUS13168</name>
</gene>
<dbReference type="Proteomes" id="UP001497516">
    <property type="component" value="Chromosome 2"/>
</dbReference>
<organism evidence="2 3">
    <name type="scientific">Linum trigynum</name>
    <dbReference type="NCBI Taxonomy" id="586398"/>
    <lineage>
        <taxon>Eukaryota</taxon>
        <taxon>Viridiplantae</taxon>
        <taxon>Streptophyta</taxon>
        <taxon>Embryophyta</taxon>
        <taxon>Tracheophyta</taxon>
        <taxon>Spermatophyta</taxon>
        <taxon>Magnoliopsida</taxon>
        <taxon>eudicotyledons</taxon>
        <taxon>Gunneridae</taxon>
        <taxon>Pentapetalae</taxon>
        <taxon>rosids</taxon>
        <taxon>fabids</taxon>
        <taxon>Malpighiales</taxon>
        <taxon>Linaceae</taxon>
        <taxon>Linum</taxon>
    </lineage>
</organism>
<reference evidence="2 3" key="1">
    <citation type="submission" date="2024-04" db="EMBL/GenBank/DDBJ databases">
        <authorList>
            <person name="Fracassetti M."/>
        </authorList>
    </citation>
    <scope>NUCLEOTIDE SEQUENCE [LARGE SCALE GENOMIC DNA]</scope>
</reference>
<name>A0AAV2DB26_9ROSI</name>
<evidence type="ECO:0000313" key="3">
    <source>
        <dbReference type="Proteomes" id="UP001497516"/>
    </source>
</evidence>